<sequence>MWHLIGLADWRTMCVAGIWRTLQGENGVEHHTMSMITVSGEGHPIFSQMHKPNDEK</sequence>
<gene>
    <name evidence="1" type="ORF">BLA18112_03373</name>
</gene>
<evidence type="ECO:0000313" key="2">
    <source>
        <dbReference type="Proteomes" id="UP000494274"/>
    </source>
</evidence>
<dbReference type="EMBL" id="CABVQI010000009">
    <property type="protein sequence ID" value="VWC91793.1"/>
    <property type="molecule type" value="Genomic_DNA"/>
</dbReference>
<protein>
    <submittedName>
        <fullName evidence="1">Gp33</fullName>
    </submittedName>
</protein>
<name>A0A6P2W289_BURL3</name>
<evidence type="ECO:0000313" key="1">
    <source>
        <dbReference type="EMBL" id="VWC91793.1"/>
    </source>
</evidence>
<accession>A0A6P2W289</accession>
<dbReference type="Gene3D" id="3.90.1680.10">
    <property type="entry name" value="SOS response associated peptidase-like"/>
    <property type="match status" value="1"/>
</dbReference>
<reference evidence="1 2" key="1">
    <citation type="submission" date="2019-09" db="EMBL/GenBank/DDBJ databases">
        <authorList>
            <person name="Depoorter E."/>
        </authorList>
    </citation>
    <scope>NUCLEOTIDE SEQUENCE [LARGE SCALE GENOMIC DNA]</scope>
    <source>
        <strain evidence="1">R-18112</strain>
    </source>
</reference>
<dbReference type="Proteomes" id="UP000494274">
    <property type="component" value="Unassembled WGS sequence"/>
</dbReference>
<dbReference type="InterPro" id="IPR036590">
    <property type="entry name" value="SRAP-like"/>
</dbReference>
<dbReference type="AlphaFoldDB" id="A0A6P2W289"/>
<organism evidence="1 2">
    <name type="scientific">Burkholderia lata (strain ATCC 17760 / DSM 23089 / LMG 22485 / NCIMB 9086 / R18194 / 383)</name>
    <dbReference type="NCBI Taxonomy" id="482957"/>
    <lineage>
        <taxon>Bacteria</taxon>
        <taxon>Pseudomonadati</taxon>
        <taxon>Pseudomonadota</taxon>
        <taxon>Betaproteobacteria</taxon>
        <taxon>Burkholderiales</taxon>
        <taxon>Burkholderiaceae</taxon>
        <taxon>Burkholderia</taxon>
        <taxon>Burkholderia cepacia complex</taxon>
    </lineage>
</organism>
<proteinExistence type="predicted"/>
<dbReference type="SUPFAM" id="SSF143081">
    <property type="entry name" value="BB1717-like"/>
    <property type="match status" value="1"/>
</dbReference>